<dbReference type="RefSeq" id="WP_089863218.1">
    <property type="nucleotide sequence ID" value="NZ_FNGL01000001.1"/>
</dbReference>
<proteinExistence type="predicted"/>
<name>A0ABY0QIH4_CLOCO</name>
<gene>
    <name evidence="1" type="ORF">SAMN05216497_101312</name>
</gene>
<organism evidence="1 2">
    <name type="scientific">Clostridium cochlearium</name>
    <dbReference type="NCBI Taxonomy" id="1494"/>
    <lineage>
        <taxon>Bacteria</taxon>
        <taxon>Bacillati</taxon>
        <taxon>Bacillota</taxon>
        <taxon>Clostridia</taxon>
        <taxon>Eubacteriales</taxon>
        <taxon>Clostridiaceae</taxon>
        <taxon>Clostridium</taxon>
    </lineage>
</organism>
<reference evidence="1 2" key="1">
    <citation type="submission" date="2016-10" db="EMBL/GenBank/DDBJ databases">
        <authorList>
            <person name="Varghese N."/>
            <person name="Submissions S."/>
        </authorList>
    </citation>
    <scope>NUCLEOTIDE SEQUENCE [LARGE SCALE GENOMIC DNA]</scope>
    <source>
        <strain evidence="1 2">NLAE-zl-C224</strain>
    </source>
</reference>
<dbReference type="Proteomes" id="UP000198811">
    <property type="component" value="Unassembled WGS sequence"/>
</dbReference>
<dbReference type="EMBL" id="FNGL01000001">
    <property type="protein sequence ID" value="SDK86326.1"/>
    <property type="molecule type" value="Genomic_DNA"/>
</dbReference>
<evidence type="ECO:0000313" key="1">
    <source>
        <dbReference type="EMBL" id="SDK86326.1"/>
    </source>
</evidence>
<keyword evidence="2" id="KW-1185">Reference proteome</keyword>
<comment type="caution">
    <text evidence="1">The sequence shown here is derived from an EMBL/GenBank/DDBJ whole genome shotgun (WGS) entry which is preliminary data.</text>
</comment>
<protein>
    <submittedName>
        <fullName evidence="1">Uncharacterized protein</fullName>
    </submittedName>
</protein>
<evidence type="ECO:0000313" key="2">
    <source>
        <dbReference type="Proteomes" id="UP000198811"/>
    </source>
</evidence>
<sequence length="121" mass="13648">MENTKIESLLIQILENQTSMKSNISTLSSKVDKNSLMLEKIQTDIKTLAEVQQSFSEQLDRTKDKDGKTLGERLDIIELAISNTSKSVNNVVNAIDVIKETTGSHEMDIKILKKIRNNHSF</sequence>
<accession>A0ABY0QIH4</accession>